<evidence type="ECO:0000313" key="3">
    <source>
        <dbReference type="Proteomes" id="UP001596460"/>
    </source>
</evidence>
<gene>
    <name evidence="2" type="ORF">ACFQI8_13055</name>
</gene>
<comment type="caution">
    <text evidence="2">The sequence shown here is derived from an EMBL/GenBank/DDBJ whole genome shotgun (WGS) entry which is preliminary data.</text>
</comment>
<feature type="compositionally biased region" description="Basic and acidic residues" evidence="1">
    <location>
        <begin position="27"/>
        <end position="50"/>
    </location>
</feature>
<evidence type="ECO:0000256" key="1">
    <source>
        <dbReference type="SAM" id="MobiDB-lite"/>
    </source>
</evidence>
<evidence type="ECO:0000313" key="2">
    <source>
        <dbReference type="EMBL" id="MFC7130313.1"/>
    </source>
</evidence>
<sequence>MPPHRDPHDEPGHEHPHDDPPDSPGPPHEEPHTQEPPHPEDSTEHSRDADGFLFVVSYEDDAERKRAEYLFNTWEGGNLYKPEGIVRVAEEVDQEELYEDLLVRFRPEQIDAYALSSIKAPRTPEQRSIERSITADPDTVRSMVQYLISRKKGEETGDSAYEVYTNKGRADVEVSLSTEGEETAVVIQVKGHPPVIDQLTTYLEAELDEFEASR</sequence>
<reference evidence="2 3" key="1">
    <citation type="journal article" date="2019" name="Int. J. Syst. Evol. Microbiol.">
        <title>The Global Catalogue of Microorganisms (GCM) 10K type strain sequencing project: providing services to taxonomists for standard genome sequencing and annotation.</title>
        <authorList>
            <consortium name="The Broad Institute Genomics Platform"/>
            <consortium name="The Broad Institute Genome Sequencing Center for Infectious Disease"/>
            <person name="Wu L."/>
            <person name="Ma J."/>
        </authorList>
    </citation>
    <scope>NUCLEOTIDE SEQUENCE [LARGE SCALE GENOMIC DNA]</scope>
    <source>
        <strain evidence="2 3">DSM 26526</strain>
    </source>
</reference>
<dbReference type="Proteomes" id="UP001596460">
    <property type="component" value="Unassembled WGS sequence"/>
</dbReference>
<keyword evidence="3" id="KW-1185">Reference proteome</keyword>
<dbReference type="RefSeq" id="WP_390245440.1">
    <property type="nucleotide sequence ID" value="NZ_JBHTAB010000007.1"/>
</dbReference>
<dbReference type="EMBL" id="JBHTAB010000007">
    <property type="protein sequence ID" value="MFC7130313.1"/>
    <property type="molecule type" value="Genomic_DNA"/>
</dbReference>
<organism evidence="2 3">
    <name type="scientific">Haloferax chudinovii</name>
    <dbReference type="NCBI Taxonomy" id="1109010"/>
    <lineage>
        <taxon>Archaea</taxon>
        <taxon>Methanobacteriati</taxon>
        <taxon>Methanobacteriota</taxon>
        <taxon>Stenosarchaea group</taxon>
        <taxon>Halobacteria</taxon>
        <taxon>Halobacteriales</taxon>
        <taxon>Haloferacaceae</taxon>
        <taxon>Haloferax</taxon>
    </lineage>
</organism>
<accession>A0ABD5XGG5</accession>
<dbReference type="AlphaFoldDB" id="A0ABD5XGG5"/>
<evidence type="ECO:0008006" key="4">
    <source>
        <dbReference type="Google" id="ProtNLM"/>
    </source>
</evidence>
<feature type="compositionally biased region" description="Basic and acidic residues" evidence="1">
    <location>
        <begin position="1"/>
        <end position="20"/>
    </location>
</feature>
<feature type="region of interest" description="Disordered" evidence="1">
    <location>
        <begin position="1"/>
        <end position="53"/>
    </location>
</feature>
<proteinExistence type="predicted"/>
<name>A0ABD5XGG5_9EURY</name>
<protein>
    <recommendedName>
        <fullName evidence="4">DUF2470 domain-containing protein</fullName>
    </recommendedName>
</protein>